<keyword evidence="2" id="KW-1185">Reference proteome</keyword>
<proteinExistence type="predicted"/>
<gene>
    <name evidence="1" type="ORF">AV530_002083</name>
</gene>
<name>A0A1V4J6N1_PATFA</name>
<reference evidence="1 2" key="1">
    <citation type="submission" date="2016-02" db="EMBL/GenBank/DDBJ databases">
        <title>Band-tailed pigeon sequencing and assembly.</title>
        <authorList>
            <person name="Soares A.E."/>
            <person name="Novak B.J."/>
            <person name="Rice E.S."/>
            <person name="O'Connell B."/>
            <person name="Chang D."/>
            <person name="Weber S."/>
            <person name="Shapiro B."/>
        </authorList>
    </citation>
    <scope>NUCLEOTIDE SEQUENCE [LARGE SCALE GENOMIC DNA]</scope>
    <source>
        <strain evidence="1">BTP2013</strain>
        <tissue evidence="1">Blood</tissue>
    </source>
</reference>
<protein>
    <submittedName>
        <fullName evidence="1">Uncharacterized protein</fullName>
    </submittedName>
</protein>
<dbReference type="Proteomes" id="UP000190648">
    <property type="component" value="Unassembled WGS sequence"/>
</dbReference>
<evidence type="ECO:0000313" key="2">
    <source>
        <dbReference type="Proteomes" id="UP000190648"/>
    </source>
</evidence>
<dbReference type="AlphaFoldDB" id="A0A1V4J6N1"/>
<organism evidence="1 2">
    <name type="scientific">Patagioenas fasciata monilis</name>
    <dbReference type="NCBI Taxonomy" id="372326"/>
    <lineage>
        <taxon>Eukaryota</taxon>
        <taxon>Metazoa</taxon>
        <taxon>Chordata</taxon>
        <taxon>Craniata</taxon>
        <taxon>Vertebrata</taxon>
        <taxon>Euteleostomi</taxon>
        <taxon>Archelosauria</taxon>
        <taxon>Archosauria</taxon>
        <taxon>Dinosauria</taxon>
        <taxon>Saurischia</taxon>
        <taxon>Theropoda</taxon>
        <taxon>Coelurosauria</taxon>
        <taxon>Aves</taxon>
        <taxon>Neognathae</taxon>
        <taxon>Neoaves</taxon>
        <taxon>Columbimorphae</taxon>
        <taxon>Columbiformes</taxon>
        <taxon>Columbidae</taxon>
        <taxon>Patagioenas</taxon>
    </lineage>
</organism>
<accession>A0A1V4J6N1</accession>
<comment type="caution">
    <text evidence="1">The sequence shown here is derived from an EMBL/GenBank/DDBJ whole genome shotgun (WGS) entry which is preliminary data.</text>
</comment>
<sequence>MKSNGITLCSADVEIVDRDLTVGDYCRLIVGYDFHKKNLALKEKNLRYPRTLNSNTAGGLYARAVWGRIRVENSGWGWAVDPPKQGLWTER</sequence>
<dbReference type="EMBL" id="LSYS01008925">
    <property type="protein sequence ID" value="OPJ67881.1"/>
    <property type="molecule type" value="Genomic_DNA"/>
</dbReference>
<evidence type="ECO:0000313" key="1">
    <source>
        <dbReference type="EMBL" id="OPJ67881.1"/>
    </source>
</evidence>